<dbReference type="SMART" id="SM00421">
    <property type="entry name" value="HTH_LUXR"/>
    <property type="match status" value="1"/>
</dbReference>
<dbReference type="Pfam" id="PF00196">
    <property type="entry name" value="GerE"/>
    <property type="match status" value="1"/>
</dbReference>
<accession>A0A7W7Y8P0</accession>
<keyword evidence="2" id="KW-0238">DNA-binding</keyword>
<sequence length="210" mass="22740">MFAETLGQYLRLMFKDYEILIATSAEKARELSSRQAVDVVLIDLEMTDCSGLTLLADFAAAMPSPACIVVSMHIQALWIERALKAGACGYVAKDSPPGEIVTAINYALRGKKYLSRSVAQSFAENAVRLPTGGKELHKVLSSREFEIFLQLAHGKSLKAISLDLSLSAKTVSVHKHNIWKKTGIDSGAKIARYCVEHGLLAGGAQTFQAA</sequence>
<dbReference type="InterPro" id="IPR011006">
    <property type="entry name" value="CheY-like_superfamily"/>
</dbReference>
<dbReference type="PANTHER" id="PTHR43214:SF43">
    <property type="entry name" value="TWO-COMPONENT RESPONSE REGULATOR"/>
    <property type="match status" value="1"/>
</dbReference>
<dbReference type="SUPFAM" id="SSF46894">
    <property type="entry name" value="C-terminal effector domain of the bipartite response regulators"/>
    <property type="match status" value="1"/>
</dbReference>
<dbReference type="GO" id="GO:0003677">
    <property type="term" value="F:DNA binding"/>
    <property type="evidence" value="ECO:0007669"/>
    <property type="project" value="UniProtKB-KW"/>
</dbReference>
<evidence type="ECO:0000256" key="3">
    <source>
        <dbReference type="PROSITE-ProRule" id="PRU00169"/>
    </source>
</evidence>
<dbReference type="InterPro" id="IPR000792">
    <property type="entry name" value="Tscrpt_reg_LuxR_C"/>
</dbReference>
<dbReference type="PROSITE" id="PS50110">
    <property type="entry name" value="RESPONSE_REGULATORY"/>
    <property type="match status" value="1"/>
</dbReference>
<evidence type="ECO:0000313" key="7">
    <source>
        <dbReference type="Proteomes" id="UP000590740"/>
    </source>
</evidence>
<dbReference type="SMART" id="SM00448">
    <property type="entry name" value="REC"/>
    <property type="match status" value="1"/>
</dbReference>
<dbReference type="InterPro" id="IPR016032">
    <property type="entry name" value="Sig_transdc_resp-reg_C-effctor"/>
</dbReference>
<feature type="domain" description="HTH luxR-type" evidence="4">
    <location>
        <begin position="133"/>
        <end position="198"/>
    </location>
</feature>
<evidence type="ECO:0000256" key="1">
    <source>
        <dbReference type="ARBA" id="ARBA00022553"/>
    </source>
</evidence>
<gene>
    <name evidence="6" type="ORF">HNQ65_001229</name>
</gene>
<proteinExistence type="predicted"/>
<name>A0A7W7Y8P0_9BACT</name>
<dbReference type="InterPro" id="IPR058245">
    <property type="entry name" value="NreC/VraR/RcsB-like_REC"/>
</dbReference>
<dbReference type="EMBL" id="JACHIG010000002">
    <property type="protein sequence ID" value="MBB5031661.1"/>
    <property type="molecule type" value="Genomic_DNA"/>
</dbReference>
<feature type="modified residue" description="4-aspartylphosphate" evidence="3">
    <location>
        <position position="43"/>
    </location>
</feature>
<reference evidence="6 7" key="1">
    <citation type="submission" date="2020-08" db="EMBL/GenBank/DDBJ databases">
        <title>Genomic Encyclopedia of Type Strains, Phase IV (KMG-IV): sequencing the most valuable type-strain genomes for metagenomic binning, comparative biology and taxonomic classification.</title>
        <authorList>
            <person name="Goeker M."/>
        </authorList>
    </citation>
    <scope>NUCLEOTIDE SEQUENCE [LARGE SCALE GENOMIC DNA]</scope>
    <source>
        <strain evidence="6 7">DSM 12252</strain>
    </source>
</reference>
<keyword evidence="7" id="KW-1185">Reference proteome</keyword>
<dbReference type="SUPFAM" id="SSF52172">
    <property type="entry name" value="CheY-like"/>
    <property type="match status" value="1"/>
</dbReference>
<dbReference type="CDD" id="cd17535">
    <property type="entry name" value="REC_NarL-like"/>
    <property type="match status" value="1"/>
</dbReference>
<evidence type="ECO:0000313" key="6">
    <source>
        <dbReference type="EMBL" id="MBB5031661.1"/>
    </source>
</evidence>
<organism evidence="6 7">
    <name type="scientific">Prosthecobacter vanneervenii</name>
    <dbReference type="NCBI Taxonomy" id="48466"/>
    <lineage>
        <taxon>Bacteria</taxon>
        <taxon>Pseudomonadati</taxon>
        <taxon>Verrucomicrobiota</taxon>
        <taxon>Verrucomicrobiia</taxon>
        <taxon>Verrucomicrobiales</taxon>
        <taxon>Verrucomicrobiaceae</taxon>
        <taxon>Prosthecobacter</taxon>
    </lineage>
</organism>
<evidence type="ECO:0000256" key="2">
    <source>
        <dbReference type="ARBA" id="ARBA00023125"/>
    </source>
</evidence>
<dbReference type="InterPro" id="IPR001789">
    <property type="entry name" value="Sig_transdc_resp-reg_receiver"/>
</dbReference>
<dbReference type="CDD" id="cd06170">
    <property type="entry name" value="LuxR_C_like"/>
    <property type="match status" value="1"/>
</dbReference>
<dbReference type="PROSITE" id="PS50043">
    <property type="entry name" value="HTH_LUXR_2"/>
    <property type="match status" value="1"/>
</dbReference>
<dbReference type="Gene3D" id="3.40.50.2300">
    <property type="match status" value="1"/>
</dbReference>
<feature type="domain" description="Response regulatory" evidence="5">
    <location>
        <begin position="1"/>
        <end position="108"/>
    </location>
</feature>
<protein>
    <submittedName>
        <fullName evidence="6">Two-component system invasion response regulator UvrY</fullName>
    </submittedName>
</protein>
<dbReference type="Pfam" id="PF00072">
    <property type="entry name" value="Response_reg"/>
    <property type="match status" value="1"/>
</dbReference>
<dbReference type="PRINTS" id="PR00038">
    <property type="entry name" value="HTHLUXR"/>
</dbReference>
<keyword evidence="1 3" id="KW-0597">Phosphoprotein</keyword>
<comment type="caution">
    <text evidence="6">The sequence shown here is derived from an EMBL/GenBank/DDBJ whole genome shotgun (WGS) entry which is preliminary data.</text>
</comment>
<dbReference type="Proteomes" id="UP000590740">
    <property type="component" value="Unassembled WGS sequence"/>
</dbReference>
<dbReference type="PANTHER" id="PTHR43214">
    <property type="entry name" value="TWO-COMPONENT RESPONSE REGULATOR"/>
    <property type="match status" value="1"/>
</dbReference>
<dbReference type="InterPro" id="IPR039420">
    <property type="entry name" value="WalR-like"/>
</dbReference>
<evidence type="ECO:0000259" key="5">
    <source>
        <dbReference type="PROSITE" id="PS50110"/>
    </source>
</evidence>
<dbReference type="GO" id="GO:0006355">
    <property type="term" value="P:regulation of DNA-templated transcription"/>
    <property type="evidence" value="ECO:0007669"/>
    <property type="project" value="InterPro"/>
</dbReference>
<dbReference type="AlphaFoldDB" id="A0A7W7Y8P0"/>
<dbReference type="GO" id="GO:0000160">
    <property type="term" value="P:phosphorelay signal transduction system"/>
    <property type="evidence" value="ECO:0007669"/>
    <property type="project" value="InterPro"/>
</dbReference>
<evidence type="ECO:0000259" key="4">
    <source>
        <dbReference type="PROSITE" id="PS50043"/>
    </source>
</evidence>